<feature type="domain" description="TM2" evidence="6">
    <location>
        <begin position="15"/>
        <end position="74"/>
    </location>
</feature>
<comment type="caution">
    <text evidence="7">The sequence shown here is derived from an EMBL/GenBank/DDBJ whole genome shotgun (WGS) entry which is preliminary data.</text>
</comment>
<dbReference type="Proteomes" id="UP000759298">
    <property type="component" value="Unassembled WGS sequence"/>
</dbReference>
<keyword evidence="2 5" id="KW-0812">Transmembrane</keyword>
<evidence type="ECO:0000313" key="8">
    <source>
        <dbReference type="Proteomes" id="UP000759298"/>
    </source>
</evidence>
<dbReference type="EMBL" id="JAHWXP010000003">
    <property type="protein sequence ID" value="MBY8337369.1"/>
    <property type="molecule type" value="Genomic_DNA"/>
</dbReference>
<evidence type="ECO:0000259" key="6">
    <source>
        <dbReference type="Pfam" id="PF05154"/>
    </source>
</evidence>
<dbReference type="InterPro" id="IPR050932">
    <property type="entry name" value="TM2D1-3-like"/>
</dbReference>
<dbReference type="Pfam" id="PF05154">
    <property type="entry name" value="TM2"/>
    <property type="match status" value="1"/>
</dbReference>
<feature type="transmembrane region" description="Helical" evidence="5">
    <location>
        <begin position="50"/>
        <end position="71"/>
    </location>
</feature>
<name>A0ABS7PE65_9SPHN</name>
<feature type="transmembrane region" description="Helical" evidence="5">
    <location>
        <begin position="20"/>
        <end position="38"/>
    </location>
</feature>
<organism evidence="7 8">
    <name type="scientific">Alteriqipengyuania abyssalis</name>
    <dbReference type="NCBI Taxonomy" id="2860200"/>
    <lineage>
        <taxon>Bacteria</taxon>
        <taxon>Pseudomonadati</taxon>
        <taxon>Pseudomonadota</taxon>
        <taxon>Alphaproteobacteria</taxon>
        <taxon>Sphingomonadales</taxon>
        <taxon>Erythrobacteraceae</taxon>
        <taxon>Alteriqipengyuania</taxon>
    </lineage>
</organism>
<dbReference type="InterPro" id="IPR007829">
    <property type="entry name" value="TM2"/>
</dbReference>
<dbReference type="PANTHER" id="PTHR21016:SF25">
    <property type="entry name" value="TM2 DOMAIN-CONTAINING PROTEIN DDB_G0277895-RELATED"/>
    <property type="match status" value="1"/>
</dbReference>
<evidence type="ECO:0000256" key="3">
    <source>
        <dbReference type="ARBA" id="ARBA00022989"/>
    </source>
</evidence>
<evidence type="ECO:0000256" key="2">
    <source>
        <dbReference type="ARBA" id="ARBA00022692"/>
    </source>
</evidence>
<accession>A0ABS7PE65</accession>
<keyword evidence="8" id="KW-1185">Reference proteome</keyword>
<evidence type="ECO:0000256" key="1">
    <source>
        <dbReference type="ARBA" id="ARBA00004141"/>
    </source>
</evidence>
<evidence type="ECO:0000256" key="4">
    <source>
        <dbReference type="ARBA" id="ARBA00023136"/>
    </source>
</evidence>
<keyword evidence="4 5" id="KW-0472">Membrane</keyword>
<proteinExistence type="predicted"/>
<dbReference type="RefSeq" id="WP_222824950.1">
    <property type="nucleotide sequence ID" value="NZ_JAHWXP010000003.1"/>
</dbReference>
<reference evidence="7 8" key="1">
    <citation type="submission" date="2021-07" db="EMBL/GenBank/DDBJ databases">
        <title>Alteriqipengyuania abyssalis NZ-12B nov, sp.nov isolated from deep sea sponge in pacific ocean.</title>
        <authorList>
            <person name="Tareen S."/>
            <person name="Wink J."/>
        </authorList>
    </citation>
    <scope>NUCLEOTIDE SEQUENCE [LARGE SCALE GENOMIC DNA]</scope>
    <source>
        <strain evidence="7 8">NZ-12B</strain>
    </source>
</reference>
<keyword evidence="3 5" id="KW-1133">Transmembrane helix</keyword>
<protein>
    <submittedName>
        <fullName evidence="7">TM2 domain-containing protein</fullName>
    </submittedName>
</protein>
<gene>
    <name evidence="7" type="ORF">KYN89_09920</name>
</gene>
<evidence type="ECO:0000256" key="5">
    <source>
        <dbReference type="SAM" id="Phobius"/>
    </source>
</evidence>
<sequence length="102" mass="11425">MDQNLRTQLQYDARKKSVAAAYILWLFLGSFGAHRFYLGRTGSGAAQLALLLLGWIPFFLGWFVLGVWWLVDAFLIPGQAEQSNLQTLDRLNEEASLPAIPA</sequence>
<comment type="subcellular location">
    <subcellularLocation>
        <location evidence="1">Membrane</location>
        <topology evidence="1">Multi-pass membrane protein</topology>
    </subcellularLocation>
</comment>
<dbReference type="PANTHER" id="PTHR21016">
    <property type="entry name" value="BETA-AMYLOID BINDING PROTEIN-RELATED"/>
    <property type="match status" value="1"/>
</dbReference>
<evidence type="ECO:0000313" key="7">
    <source>
        <dbReference type="EMBL" id="MBY8337369.1"/>
    </source>
</evidence>